<gene>
    <name evidence="7" type="ORF">HXX76_012930</name>
</gene>
<dbReference type="GO" id="GO:0055088">
    <property type="term" value="P:lipid homeostasis"/>
    <property type="evidence" value="ECO:0007669"/>
    <property type="project" value="TreeGrafter"/>
</dbReference>
<keyword evidence="4" id="KW-0812">Transmembrane</keyword>
<dbReference type="EC" id="3.1.1.-" evidence="2"/>
<dbReference type="EMBL" id="JAEHOC010000046">
    <property type="protein sequence ID" value="KAG2426615.1"/>
    <property type="molecule type" value="Genomic_DNA"/>
</dbReference>
<dbReference type="GO" id="GO:0004806">
    <property type="term" value="F:triacylglycerol lipase activity"/>
    <property type="evidence" value="ECO:0007669"/>
    <property type="project" value="TreeGrafter"/>
</dbReference>
<dbReference type="GO" id="GO:0005737">
    <property type="term" value="C:cytoplasm"/>
    <property type="evidence" value="ECO:0007669"/>
    <property type="project" value="TreeGrafter"/>
</dbReference>
<feature type="region of interest" description="Disordered" evidence="3">
    <location>
        <begin position="417"/>
        <end position="463"/>
    </location>
</feature>
<dbReference type="Proteomes" id="UP000650467">
    <property type="component" value="Unassembled WGS sequence"/>
</dbReference>
<feature type="region of interest" description="Disordered" evidence="3">
    <location>
        <begin position="322"/>
        <end position="342"/>
    </location>
</feature>
<keyword evidence="2" id="KW-0442">Lipid degradation</keyword>
<dbReference type="GO" id="GO:0005811">
    <property type="term" value="C:lipid droplet"/>
    <property type="evidence" value="ECO:0007669"/>
    <property type="project" value="TreeGrafter"/>
</dbReference>
<dbReference type="GO" id="GO:0019433">
    <property type="term" value="P:triglyceride catabolic process"/>
    <property type="evidence" value="ECO:0007669"/>
    <property type="project" value="TreeGrafter"/>
</dbReference>
<dbReference type="PANTHER" id="PTHR12406:SF45">
    <property type="entry name" value="PATATIN"/>
    <property type="match status" value="1"/>
</dbReference>
<keyword evidence="1 2" id="KW-0443">Lipid metabolism</keyword>
<feature type="compositionally biased region" description="Low complexity" evidence="3">
    <location>
        <begin position="422"/>
        <end position="461"/>
    </location>
</feature>
<comment type="similarity">
    <text evidence="2">Belongs to the patatin family.</text>
</comment>
<keyword evidence="4" id="KW-0472">Membrane</keyword>
<name>A0A835STS3_CHLIN</name>
<comment type="caution">
    <text evidence="7">The sequence shown here is derived from an EMBL/GenBank/DDBJ whole genome shotgun (WGS) entry which is preliminary data.</text>
</comment>
<accession>A0A835STS3</accession>
<evidence type="ECO:0000256" key="5">
    <source>
        <dbReference type="SAM" id="SignalP"/>
    </source>
</evidence>
<dbReference type="PANTHER" id="PTHR12406">
    <property type="entry name" value="CALCIUM-INDEPENDENT PHOSPHOLIPASE A2 IPLA2 -RELATED"/>
    <property type="match status" value="1"/>
</dbReference>
<organism evidence="7 8">
    <name type="scientific">Chlamydomonas incerta</name>
    <dbReference type="NCBI Taxonomy" id="51695"/>
    <lineage>
        <taxon>Eukaryota</taxon>
        <taxon>Viridiplantae</taxon>
        <taxon>Chlorophyta</taxon>
        <taxon>core chlorophytes</taxon>
        <taxon>Chlorophyceae</taxon>
        <taxon>CS clade</taxon>
        <taxon>Chlamydomonadales</taxon>
        <taxon>Chlamydomonadaceae</taxon>
        <taxon>Chlamydomonas</taxon>
    </lineage>
</organism>
<evidence type="ECO:0000259" key="6">
    <source>
        <dbReference type="Pfam" id="PF01734"/>
    </source>
</evidence>
<evidence type="ECO:0000313" key="7">
    <source>
        <dbReference type="EMBL" id="KAG2426615.1"/>
    </source>
</evidence>
<dbReference type="InterPro" id="IPR033562">
    <property type="entry name" value="PLPL"/>
</dbReference>
<keyword evidence="5" id="KW-0732">Signal</keyword>
<keyword evidence="4" id="KW-1133">Transmembrane helix</keyword>
<proteinExistence type="inferred from homology"/>
<evidence type="ECO:0000256" key="2">
    <source>
        <dbReference type="RuleBase" id="RU361262"/>
    </source>
</evidence>
<dbReference type="Pfam" id="PF01734">
    <property type="entry name" value="Patatin"/>
    <property type="match status" value="1"/>
</dbReference>
<keyword evidence="8" id="KW-1185">Reference proteome</keyword>
<protein>
    <recommendedName>
        <fullName evidence="2">Patatin</fullName>
        <ecNumber evidence="2">3.1.1.-</ecNumber>
    </recommendedName>
</protein>
<feature type="chain" id="PRO_5033054604" description="Patatin" evidence="5">
    <location>
        <begin position="24"/>
        <end position="560"/>
    </location>
</feature>
<dbReference type="InterPro" id="IPR002641">
    <property type="entry name" value="PNPLA_dom"/>
</dbReference>
<evidence type="ECO:0000256" key="3">
    <source>
        <dbReference type="SAM" id="MobiDB-lite"/>
    </source>
</evidence>
<dbReference type="InterPro" id="IPR016035">
    <property type="entry name" value="Acyl_Trfase/lysoPLipase"/>
</dbReference>
<comment type="function">
    <text evidence="2">Lipolytic acyl hydrolase (LAH).</text>
</comment>
<dbReference type="OrthoDB" id="197155at2759"/>
<keyword evidence="2" id="KW-0378">Hydrolase</keyword>
<dbReference type="SUPFAM" id="SSF52151">
    <property type="entry name" value="FabD/lysophospholipase-like"/>
    <property type="match status" value="1"/>
</dbReference>
<evidence type="ECO:0000313" key="8">
    <source>
        <dbReference type="Proteomes" id="UP000650467"/>
    </source>
</evidence>
<dbReference type="AlphaFoldDB" id="A0A835STS3"/>
<dbReference type="GO" id="GO:0016020">
    <property type="term" value="C:membrane"/>
    <property type="evidence" value="ECO:0007669"/>
    <property type="project" value="TreeGrafter"/>
</dbReference>
<comment type="domain">
    <text evidence="2">The nitrogen atoms of the two glycine residues in the GGXR motif define the oxyanion hole, and stabilize the oxyanion that forms during the nucleophilic attack by the catalytic serine during substrate cleavage.</text>
</comment>
<evidence type="ECO:0000256" key="4">
    <source>
        <dbReference type="SAM" id="Phobius"/>
    </source>
</evidence>
<evidence type="ECO:0000256" key="1">
    <source>
        <dbReference type="ARBA" id="ARBA00023098"/>
    </source>
</evidence>
<sequence>MVMPLAPSLLRMLLSGGLAPSAAVPAPAASAGAAAAVRGAGCWGGAGAVAPAAAAAGASTRAMGTTPTSTAAASRVPLALAALLALVLWGVGPVLVFAAEMSQSQSPPPAAAAAGRQALEVLSWPGLGVLFFWQLGVLEYLQTHFSDTGSSGSHQPQPHQPQPPPLAVVGSSSGGFIAAFAACGVRPHAALRAAHRLVLEHRVMTRPLGLAGLWGGLVRAWLHELLPEDAAERCNGGCSSNSCRGGGGGGGGAAVRVRVRVVVTTWPCLHVRALGNFRSKHDLIEVLAASAHIPYFMDWRPTAPCRGRRVLDGSTCAGAGGIGMQSSATEEGDEEAAPAPAVAAAPAPVPVVRKAHTYHSPATTMIRAAAGTHSAAAAVAAGRQEAVHDSCANCRSCHHGCSSGNAPCGGACSSSGRARPHTTSTSSPGPYPCPGSSSSSSSSSTHRTAASTTSNTTAAPGTGSGCGGAGSGGGGCSGGGCSSGGCSSGGCSGGGGVLVMDPRADDALRAGWSVAACLRALSLAGAEQLMEAGAGWAAQLHAAGVLEGLRLPAPARGVGM</sequence>
<feature type="signal peptide" evidence="5">
    <location>
        <begin position="1"/>
        <end position="23"/>
    </location>
</feature>
<reference evidence="7" key="1">
    <citation type="journal article" date="2020" name="bioRxiv">
        <title>Comparative genomics of Chlamydomonas.</title>
        <authorList>
            <person name="Craig R.J."/>
            <person name="Hasan A.R."/>
            <person name="Ness R.W."/>
            <person name="Keightley P.D."/>
        </authorList>
    </citation>
    <scope>NUCLEOTIDE SEQUENCE</scope>
    <source>
        <strain evidence="7">SAG 7.73</strain>
    </source>
</reference>
<feature type="transmembrane region" description="Helical" evidence="4">
    <location>
        <begin position="76"/>
        <end position="99"/>
    </location>
</feature>
<feature type="transmembrane region" description="Helical" evidence="4">
    <location>
        <begin position="43"/>
        <end position="64"/>
    </location>
</feature>
<feature type="domain" description="PNPLA" evidence="6">
    <location>
        <begin position="128"/>
        <end position="315"/>
    </location>
</feature>